<sequence>MSTAAGSNNSAQRHSSIQTSPSDKTSNMLHHRRSRVCVRPIDADSLRHLQHLASFNPPGLILANPPRPLSRMQPQTIADRTPISALQDFRSSPSRPETFPSTQLKTYAAEKENTGFPDSGARASASGEAAPEEEERMTMRKCNRRRVPKLKIRLRVGFPR</sequence>
<gene>
    <name evidence="2" type="ORF">CCHR01_12517</name>
</gene>
<keyword evidence="3" id="KW-1185">Reference proteome</keyword>
<feature type="compositionally biased region" description="Low complexity" evidence="1">
    <location>
        <begin position="119"/>
        <end position="129"/>
    </location>
</feature>
<name>A0AAD9EE24_9PEZI</name>
<comment type="caution">
    <text evidence="2">The sequence shown here is derived from an EMBL/GenBank/DDBJ whole genome shotgun (WGS) entry which is preliminary data.</text>
</comment>
<reference evidence="2" key="1">
    <citation type="submission" date="2023-01" db="EMBL/GenBank/DDBJ databases">
        <title>Colletotrichum chrysophilum M932 genome sequence.</title>
        <authorList>
            <person name="Baroncelli R."/>
        </authorList>
    </citation>
    <scope>NUCLEOTIDE SEQUENCE</scope>
    <source>
        <strain evidence="2">M932</strain>
    </source>
</reference>
<feature type="compositionally biased region" description="Polar residues" evidence="1">
    <location>
        <begin position="1"/>
        <end position="28"/>
    </location>
</feature>
<protein>
    <submittedName>
        <fullName evidence="2">Uncharacterized protein</fullName>
    </submittedName>
</protein>
<proteinExistence type="predicted"/>
<dbReference type="Proteomes" id="UP001243330">
    <property type="component" value="Unassembled WGS sequence"/>
</dbReference>
<dbReference type="EMBL" id="JAQOWY010000295">
    <property type="protein sequence ID" value="KAK1844833.1"/>
    <property type="molecule type" value="Genomic_DNA"/>
</dbReference>
<organism evidence="2 3">
    <name type="scientific">Colletotrichum chrysophilum</name>
    <dbReference type="NCBI Taxonomy" id="1836956"/>
    <lineage>
        <taxon>Eukaryota</taxon>
        <taxon>Fungi</taxon>
        <taxon>Dikarya</taxon>
        <taxon>Ascomycota</taxon>
        <taxon>Pezizomycotina</taxon>
        <taxon>Sordariomycetes</taxon>
        <taxon>Hypocreomycetidae</taxon>
        <taxon>Glomerellales</taxon>
        <taxon>Glomerellaceae</taxon>
        <taxon>Colletotrichum</taxon>
        <taxon>Colletotrichum gloeosporioides species complex</taxon>
    </lineage>
</organism>
<feature type="compositionally biased region" description="Polar residues" evidence="1">
    <location>
        <begin position="89"/>
        <end position="105"/>
    </location>
</feature>
<feature type="region of interest" description="Disordered" evidence="1">
    <location>
        <begin position="1"/>
        <end position="31"/>
    </location>
</feature>
<evidence type="ECO:0000256" key="1">
    <source>
        <dbReference type="SAM" id="MobiDB-lite"/>
    </source>
</evidence>
<feature type="region of interest" description="Disordered" evidence="1">
    <location>
        <begin position="87"/>
        <end position="146"/>
    </location>
</feature>
<evidence type="ECO:0000313" key="3">
    <source>
        <dbReference type="Proteomes" id="UP001243330"/>
    </source>
</evidence>
<evidence type="ECO:0000313" key="2">
    <source>
        <dbReference type="EMBL" id="KAK1844833.1"/>
    </source>
</evidence>
<dbReference type="AlphaFoldDB" id="A0AAD9EE24"/>
<accession>A0AAD9EE24</accession>